<dbReference type="SUPFAM" id="SSF52922">
    <property type="entry name" value="TK C-terminal domain-like"/>
    <property type="match status" value="1"/>
</dbReference>
<reference evidence="6" key="1">
    <citation type="submission" date="2018-08" db="EMBL/GenBank/DDBJ databases">
        <authorList>
            <person name="Chevrot R."/>
        </authorList>
    </citation>
    <scope>NUCLEOTIDE SEQUENCE [LARGE SCALE GENOMIC DNA]</scope>
</reference>
<organism evidence="5 6">
    <name type="scientific">Paenibacillus alvei</name>
    <name type="common">Bacillus alvei</name>
    <dbReference type="NCBI Taxonomy" id="44250"/>
    <lineage>
        <taxon>Bacteria</taxon>
        <taxon>Bacillati</taxon>
        <taxon>Bacillota</taxon>
        <taxon>Bacilli</taxon>
        <taxon>Bacillales</taxon>
        <taxon>Paenibacillaceae</taxon>
        <taxon>Paenibacillus</taxon>
    </lineage>
</organism>
<evidence type="ECO:0000256" key="2">
    <source>
        <dbReference type="ARBA" id="ARBA00023002"/>
    </source>
</evidence>
<dbReference type="PANTHER" id="PTHR43257">
    <property type="entry name" value="PYRUVATE DEHYDROGENASE E1 COMPONENT BETA SUBUNIT"/>
    <property type="match status" value="1"/>
</dbReference>
<evidence type="ECO:0000256" key="1">
    <source>
        <dbReference type="ARBA" id="ARBA00001964"/>
    </source>
</evidence>
<dbReference type="CDD" id="cd07036">
    <property type="entry name" value="TPP_PYR_E1-PDHc-beta_like"/>
    <property type="match status" value="1"/>
</dbReference>
<dbReference type="Gene3D" id="3.40.50.920">
    <property type="match status" value="1"/>
</dbReference>
<keyword evidence="3" id="KW-0786">Thiamine pyrophosphate</keyword>
<dbReference type="SUPFAM" id="SSF52518">
    <property type="entry name" value="Thiamin diphosphate-binding fold (THDP-binding)"/>
    <property type="match status" value="1"/>
</dbReference>
<dbReference type="EMBL" id="LS992241">
    <property type="protein sequence ID" value="SYX84234.1"/>
    <property type="molecule type" value="Genomic_DNA"/>
</dbReference>
<dbReference type="FunFam" id="3.40.50.970:FF:000001">
    <property type="entry name" value="Pyruvate dehydrogenase E1 beta subunit"/>
    <property type="match status" value="1"/>
</dbReference>
<name>A0A383RCK6_PAEAL</name>
<dbReference type="InterPro" id="IPR033248">
    <property type="entry name" value="Transketolase_C"/>
</dbReference>
<dbReference type="Proteomes" id="UP000304148">
    <property type="component" value="Chromosome"/>
</dbReference>
<dbReference type="GO" id="GO:0004739">
    <property type="term" value="F:pyruvate dehydrogenase (acetyl-transferring) activity"/>
    <property type="evidence" value="ECO:0007669"/>
    <property type="project" value="UniProtKB-EC"/>
</dbReference>
<dbReference type="PANTHER" id="PTHR43257:SF2">
    <property type="entry name" value="PYRUVATE DEHYDROGENASE E1 COMPONENT SUBUNIT BETA"/>
    <property type="match status" value="1"/>
</dbReference>
<keyword evidence="5" id="KW-0670">Pyruvate</keyword>
<gene>
    <name evidence="5" type="primary">pdhB</name>
    <name evidence="5" type="ORF">PBLR_12656</name>
</gene>
<dbReference type="InterPro" id="IPR009014">
    <property type="entry name" value="Transketo_C/PFOR_II"/>
</dbReference>
<evidence type="ECO:0000259" key="4">
    <source>
        <dbReference type="SMART" id="SM00861"/>
    </source>
</evidence>
<dbReference type="RefSeq" id="WP_138186201.1">
    <property type="nucleotide sequence ID" value="NZ_LS992241.1"/>
</dbReference>
<evidence type="ECO:0000313" key="5">
    <source>
        <dbReference type="EMBL" id="SYX84234.1"/>
    </source>
</evidence>
<dbReference type="InterPro" id="IPR005475">
    <property type="entry name" value="Transketolase-like_Pyr-bd"/>
</dbReference>
<sequence length="330" mass="36699">MQRDLNLVQALNVTLDLLLAEDDKVLLLGQDIGKNGGVFRVTENLFHKYGEQRVVDTPLSEAGIVGCGIGLALNGLKPIVEIEFLGFIYPALEQILSHLSRLRMRTQGKYEVPLIIRAPYGAGVRAPELHSESIESLFFQSPGLKVVIPSNAYDAKGLLIAAAEGNDPVIFLEPMKIYRSVRHPVPQHRYSVPLGKANVMKEGTDITVISWGSMVWNVVQAADLLEKSHGIRLEIVDLRTLYPFDIETIQESVRKTQRAVIVHEAPLTGGVGAELVAVIQERMFSILKSPVKRITGFDVPIPQFSTEDYYLPSTDRIVHEIEQMLVSLER</sequence>
<dbReference type="SMART" id="SM00861">
    <property type="entry name" value="Transket_pyr"/>
    <property type="match status" value="1"/>
</dbReference>
<proteinExistence type="predicted"/>
<dbReference type="Gene3D" id="3.40.50.970">
    <property type="match status" value="1"/>
</dbReference>
<dbReference type="Pfam" id="PF02780">
    <property type="entry name" value="Transketolase_C"/>
    <property type="match status" value="1"/>
</dbReference>
<accession>A0A383RCK6</accession>
<evidence type="ECO:0000313" key="6">
    <source>
        <dbReference type="Proteomes" id="UP000304148"/>
    </source>
</evidence>
<dbReference type="Pfam" id="PF02779">
    <property type="entry name" value="Transket_pyr"/>
    <property type="match status" value="1"/>
</dbReference>
<protein>
    <submittedName>
        <fullName evidence="5">Pyruvate dehydrogenase (E1 beta subunit)</fullName>
        <ecNumber evidence="5">1.2.4.1</ecNumber>
    </submittedName>
</protein>
<keyword evidence="2 5" id="KW-0560">Oxidoreductase</keyword>
<evidence type="ECO:0000256" key="3">
    <source>
        <dbReference type="ARBA" id="ARBA00023052"/>
    </source>
</evidence>
<dbReference type="FunFam" id="3.40.50.920:FF:000001">
    <property type="entry name" value="Pyruvate dehydrogenase E1 beta subunit"/>
    <property type="match status" value="1"/>
</dbReference>
<dbReference type="AlphaFoldDB" id="A0A383RCK6"/>
<dbReference type="EC" id="1.2.4.1" evidence="5"/>
<comment type="cofactor">
    <cofactor evidence="1">
        <name>thiamine diphosphate</name>
        <dbReference type="ChEBI" id="CHEBI:58937"/>
    </cofactor>
</comment>
<feature type="domain" description="Transketolase-like pyrimidine-binding" evidence="4">
    <location>
        <begin position="5"/>
        <end position="180"/>
    </location>
</feature>
<dbReference type="InterPro" id="IPR029061">
    <property type="entry name" value="THDP-binding"/>
</dbReference>